<accession>A0A2R8BC06</accession>
<keyword evidence="10 11" id="KW-0030">Aminoacyl-tRNA synthetase</keyword>
<dbReference type="InterPro" id="IPR018165">
    <property type="entry name" value="Ala-tRNA-synth_IIc_core"/>
</dbReference>
<sequence>MSQEITTEAQLRAAWYEFWSARSHEVVKSASLIPTHPTAPMFVNSGMMQFVQYFLDEEPVPFETKRATSVQKCVRAGGKHNDLDAVGKSLRHLSFFEMMGNFSFGDYFKENAIKWAWEFVSDVLKIDTSKVWVTVHISDDEAEQIWLNDIGVPADRIQRLDKDNFWEMGETGPCGPSTELFYDFGPEFGPEGGPANPDAEHRFIEFWNVVFMESFRDSSGTLTPLPNQHVDTGAGLERLVGVLRGSPSLYSCDTLEALVNEAAKVSGKTVGAHPKDDQAMRVIADHVRSATFLISDGIIPSNEGRGYVLRRIIRRAVRFAYLLGIMDEMMPHMADLAIDTHKNYYPELDEQRDLIRKTLASEEAKFRSALETGLSILGAELKGLKGDAMLSGETAFVLHDTHGFPLEITAEIAEDAGHDVDVDTFRKLMTEQRERARASRKKGNVSDQAIDYKAIMDAYGATEFVGRDTYETTAKITGLVASDKGTEVVLDRSPFYAEGGGQIGDTGVLTLGSGQELAVLDTRPAMPGLHAHMVAAGTDADGLQIGDAVTAKIDAVRRGAIQRNHTSVHLIHWALRKVLGTHVKQQGSYVGADRLRFDFNHFNPLSEDELREIEDLINAQVLSNAPCQHLEMGRDEAIEKGALAFFGEKYGDTVRVMFAGPESIELCGGTHVSSLGQIGLITILSESSIGSNLRRIEAVTGAGVLNEYRRLKDDVAAATAIAGVPVGQLQDGLTRRMTELSDLQAEKKALSLRLENTMADGLVAQAVNGKLVLRVEGVEADGLKRLAETLQAKGDLDAVVIGTVTSAGRPSVVAVSKEGFDQTASDMLDPISAVMGGGHGKQPRVAVAGGKDASKIDAALDAAKAHLGL</sequence>
<dbReference type="Gene3D" id="3.10.310.40">
    <property type="match status" value="1"/>
</dbReference>
<dbReference type="PRINTS" id="PR00980">
    <property type="entry name" value="TRNASYNTHALA"/>
</dbReference>
<feature type="binding site" evidence="11">
    <location>
        <position position="671"/>
    </location>
    <ligand>
        <name>Zn(2+)</name>
        <dbReference type="ChEBI" id="CHEBI:29105"/>
    </ligand>
</feature>
<organism evidence="13 14">
    <name type="scientific">Ascidiaceihabitans donghaensis</name>
    <dbReference type="NCBI Taxonomy" id="1510460"/>
    <lineage>
        <taxon>Bacteria</taxon>
        <taxon>Pseudomonadati</taxon>
        <taxon>Pseudomonadota</taxon>
        <taxon>Alphaproteobacteria</taxon>
        <taxon>Rhodobacterales</taxon>
        <taxon>Paracoccaceae</taxon>
        <taxon>Ascidiaceihabitans</taxon>
    </lineage>
</organism>
<comment type="catalytic activity">
    <reaction evidence="11">
        <text>tRNA(Ala) + L-alanine + ATP = L-alanyl-tRNA(Ala) + AMP + diphosphate</text>
        <dbReference type="Rhea" id="RHEA:12540"/>
        <dbReference type="Rhea" id="RHEA-COMP:9657"/>
        <dbReference type="Rhea" id="RHEA-COMP:9923"/>
        <dbReference type="ChEBI" id="CHEBI:30616"/>
        <dbReference type="ChEBI" id="CHEBI:33019"/>
        <dbReference type="ChEBI" id="CHEBI:57972"/>
        <dbReference type="ChEBI" id="CHEBI:78442"/>
        <dbReference type="ChEBI" id="CHEBI:78497"/>
        <dbReference type="ChEBI" id="CHEBI:456215"/>
        <dbReference type="EC" id="6.1.1.7"/>
    </reaction>
</comment>
<dbReference type="InterPro" id="IPR018164">
    <property type="entry name" value="Ala-tRNA-synth_IIc_N"/>
</dbReference>
<dbReference type="Pfam" id="PF01411">
    <property type="entry name" value="tRNA-synt_2c"/>
    <property type="match status" value="1"/>
</dbReference>
<keyword evidence="7 11" id="KW-0067">ATP-binding</keyword>
<comment type="domain">
    <text evidence="11">Consists of three domains; the N-terminal catalytic domain, the editing domain and the C-terminal C-Ala domain. The editing domain removes incorrectly charged amino acids, while the C-Ala domain, along with tRNA(Ala), serves as a bridge to cooperatively bring together the editing and aminoacylation centers thus stimulating deacylation of misacylated tRNAs.</text>
</comment>
<name>A0A2R8BC06_9RHOB</name>
<dbReference type="SUPFAM" id="SSF50447">
    <property type="entry name" value="Translation proteins"/>
    <property type="match status" value="1"/>
</dbReference>
<dbReference type="AlphaFoldDB" id="A0A2R8BC06"/>
<dbReference type="InterPro" id="IPR050058">
    <property type="entry name" value="Ala-tRNA_ligase"/>
</dbReference>
<comment type="subcellular location">
    <subcellularLocation>
        <location evidence="11">Cytoplasm</location>
    </subcellularLocation>
</comment>
<dbReference type="InterPro" id="IPR018163">
    <property type="entry name" value="Thr/Ala-tRNA-synth_IIc_edit"/>
</dbReference>
<comment type="function">
    <text evidence="11">Catalyzes the attachment of alanine to tRNA(Ala) in a two-step reaction: alanine is first activated by ATP to form Ala-AMP and then transferred to the acceptor end of tRNA(Ala). Also edits incorrectly charged Ser-tRNA(Ala) and Gly-tRNA(Ala) via its editing domain.</text>
</comment>
<gene>
    <name evidence="13" type="primary">alaS_1</name>
    <name evidence="11" type="synonym">alaS</name>
    <name evidence="13" type="ORF">ASD8599_01336</name>
</gene>
<dbReference type="InterPro" id="IPR012947">
    <property type="entry name" value="tRNA_SAD"/>
</dbReference>
<dbReference type="RefSeq" id="WP_181364424.1">
    <property type="nucleotide sequence ID" value="NZ_OMOR01000001.1"/>
</dbReference>
<proteinExistence type="inferred from homology"/>
<keyword evidence="3 11" id="KW-0436">Ligase</keyword>
<reference evidence="13 14" key="1">
    <citation type="submission" date="2018-03" db="EMBL/GenBank/DDBJ databases">
        <authorList>
            <person name="Keele B.F."/>
        </authorList>
    </citation>
    <scope>NUCLEOTIDE SEQUENCE [LARGE SCALE GENOMIC DNA]</scope>
    <source>
        <strain evidence="13 14">CECT 8599</strain>
    </source>
</reference>
<evidence type="ECO:0000256" key="1">
    <source>
        <dbReference type="ARBA" id="ARBA00008226"/>
    </source>
</evidence>
<dbReference type="GO" id="GO:0005524">
    <property type="term" value="F:ATP binding"/>
    <property type="evidence" value="ECO:0007669"/>
    <property type="project" value="UniProtKB-UniRule"/>
</dbReference>
<dbReference type="SUPFAM" id="SSF55186">
    <property type="entry name" value="ThrRS/AlaRS common domain"/>
    <property type="match status" value="1"/>
</dbReference>
<evidence type="ECO:0000256" key="11">
    <source>
        <dbReference type="HAMAP-Rule" id="MF_00036"/>
    </source>
</evidence>
<keyword evidence="4 11" id="KW-0479">Metal-binding</keyword>
<dbReference type="PANTHER" id="PTHR11777:SF9">
    <property type="entry name" value="ALANINE--TRNA LIGASE, CYTOPLASMIC"/>
    <property type="match status" value="1"/>
</dbReference>
<evidence type="ECO:0000256" key="8">
    <source>
        <dbReference type="ARBA" id="ARBA00022884"/>
    </source>
</evidence>
<evidence type="ECO:0000259" key="12">
    <source>
        <dbReference type="PROSITE" id="PS50860"/>
    </source>
</evidence>
<keyword evidence="9 11" id="KW-0648">Protein biosynthesis</keyword>
<evidence type="ECO:0000256" key="6">
    <source>
        <dbReference type="ARBA" id="ARBA00022833"/>
    </source>
</evidence>
<feature type="binding site" evidence="11">
    <location>
        <position position="569"/>
    </location>
    <ligand>
        <name>Zn(2+)</name>
        <dbReference type="ChEBI" id="CHEBI:29105"/>
    </ligand>
</feature>
<dbReference type="SUPFAM" id="SSF55681">
    <property type="entry name" value="Class II aaRS and biotin synthetases"/>
    <property type="match status" value="1"/>
</dbReference>
<dbReference type="Pfam" id="PF07973">
    <property type="entry name" value="tRNA_SAD"/>
    <property type="match status" value="1"/>
</dbReference>
<evidence type="ECO:0000256" key="9">
    <source>
        <dbReference type="ARBA" id="ARBA00022917"/>
    </source>
</evidence>
<dbReference type="GO" id="GO:0004813">
    <property type="term" value="F:alanine-tRNA ligase activity"/>
    <property type="evidence" value="ECO:0007669"/>
    <property type="project" value="UniProtKB-UniRule"/>
</dbReference>
<evidence type="ECO:0000313" key="13">
    <source>
        <dbReference type="EMBL" id="SPH20599.1"/>
    </source>
</evidence>
<keyword evidence="14" id="KW-1185">Reference proteome</keyword>
<keyword evidence="6 11" id="KW-0862">Zinc</keyword>
<dbReference type="GO" id="GO:0000049">
    <property type="term" value="F:tRNA binding"/>
    <property type="evidence" value="ECO:0007669"/>
    <property type="project" value="UniProtKB-KW"/>
</dbReference>
<evidence type="ECO:0000256" key="10">
    <source>
        <dbReference type="ARBA" id="ARBA00023146"/>
    </source>
</evidence>
<dbReference type="GO" id="GO:0002161">
    <property type="term" value="F:aminoacyl-tRNA deacylase activity"/>
    <property type="evidence" value="ECO:0007669"/>
    <property type="project" value="TreeGrafter"/>
</dbReference>
<dbReference type="Gene3D" id="3.30.930.10">
    <property type="entry name" value="Bira Bifunctional Protein, Domain 2"/>
    <property type="match status" value="1"/>
</dbReference>
<comment type="cofactor">
    <cofactor evidence="11">
        <name>Zn(2+)</name>
        <dbReference type="ChEBI" id="CHEBI:29105"/>
    </cofactor>
    <text evidence="11">Binds 1 zinc ion per subunit.</text>
</comment>
<evidence type="ECO:0000313" key="14">
    <source>
        <dbReference type="Proteomes" id="UP000244880"/>
    </source>
</evidence>
<dbReference type="EC" id="6.1.1.7" evidence="11"/>
<protein>
    <recommendedName>
        <fullName evidence="11">Alanine--tRNA ligase</fullName>
        <ecNumber evidence="11">6.1.1.7</ecNumber>
    </recommendedName>
    <alternativeName>
        <fullName evidence="11">Alanyl-tRNA synthetase</fullName>
        <shortName evidence="11">AlaRS</shortName>
    </alternativeName>
</protein>
<feature type="domain" description="Alanyl-transfer RNA synthetases family profile" evidence="12">
    <location>
        <begin position="6"/>
        <end position="710"/>
    </location>
</feature>
<dbReference type="EMBL" id="OMOR01000001">
    <property type="protein sequence ID" value="SPH20599.1"/>
    <property type="molecule type" value="Genomic_DNA"/>
</dbReference>
<feature type="binding site" evidence="11">
    <location>
        <position position="565"/>
    </location>
    <ligand>
        <name>Zn(2+)</name>
        <dbReference type="ChEBI" id="CHEBI:29105"/>
    </ligand>
</feature>
<dbReference type="InterPro" id="IPR023033">
    <property type="entry name" value="Ala_tRNA_ligase_euk/bac"/>
</dbReference>
<keyword evidence="2 11" id="KW-0820">tRNA-binding</keyword>
<dbReference type="SMART" id="SM00863">
    <property type="entry name" value="tRNA_SAD"/>
    <property type="match status" value="1"/>
</dbReference>
<comment type="similarity">
    <text evidence="1 11">Belongs to the class-II aminoacyl-tRNA synthetase family.</text>
</comment>
<dbReference type="Gene3D" id="2.40.30.130">
    <property type="match status" value="1"/>
</dbReference>
<dbReference type="GO" id="GO:0005829">
    <property type="term" value="C:cytosol"/>
    <property type="evidence" value="ECO:0007669"/>
    <property type="project" value="TreeGrafter"/>
</dbReference>
<dbReference type="HAMAP" id="MF_00036_B">
    <property type="entry name" value="Ala_tRNA_synth_B"/>
    <property type="match status" value="1"/>
</dbReference>
<keyword evidence="11" id="KW-0963">Cytoplasm</keyword>
<dbReference type="InterPro" id="IPR009000">
    <property type="entry name" value="Transl_B-barrel_sf"/>
</dbReference>
<dbReference type="PROSITE" id="PS50860">
    <property type="entry name" value="AA_TRNA_LIGASE_II_ALA"/>
    <property type="match status" value="1"/>
</dbReference>
<dbReference type="GO" id="GO:0008270">
    <property type="term" value="F:zinc ion binding"/>
    <property type="evidence" value="ECO:0007669"/>
    <property type="project" value="UniProtKB-UniRule"/>
</dbReference>
<dbReference type="PANTHER" id="PTHR11777">
    <property type="entry name" value="ALANYL-TRNA SYNTHETASE"/>
    <property type="match status" value="1"/>
</dbReference>
<evidence type="ECO:0000256" key="5">
    <source>
        <dbReference type="ARBA" id="ARBA00022741"/>
    </source>
</evidence>
<evidence type="ECO:0000256" key="2">
    <source>
        <dbReference type="ARBA" id="ARBA00022555"/>
    </source>
</evidence>
<evidence type="ECO:0000256" key="3">
    <source>
        <dbReference type="ARBA" id="ARBA00022598"/>
    </source>
</evidence>
<dbReference type="SUPFAM" id="SSF101353">
    <property type="entry name" value="Putative anticodon-binding domain of alanyl-tRNA synthetase (AlaRS)"/>
    <property type="match status" value="1"/>
</dbReference>
<feature type="binding site" evidence="11">
    <location>
        <position position="667"/>
    </location>
    <ligand>
        <name>Zn(2+)</name>
        <dbReference type="ChEBI" id="CHEBI:29105"/>
    </ligand>
</feature>
<dbReference type="Gene3D" id="3.30.54.20">
    <property type="match status" value="1"/>
</dbReference>
<dbReference type="CDD" id="cd00673">
    <property type="entry name" value="AlaRS_core"/>
    <property type="match status" value="1"/>
</dbReference>
<dbReference type="NCBIfam" id="TIGR00344">
    <property type="entry name" value="alaS"/>
    <property type="match status" value="1"/>
</dbReference>
<dbReference type="InterPro" id="IPR045864">
    <property type="entry name" value="aa-tRNA-synth_II/BPL/LPL"/>
</dbReference>
<keyword evidence="5 11" id="KW-0547">Nucleotide-binding</keyword>
<evidence type="ECO:0000256" key="7">
    <source>
        <dbReference type="ARBA" id="ARBA00022840"/>
    </source>
</evidence>
<dbReference type="InterPro" id="IPR002318">
    <property type="entry name" value="Ala-tRNA-lgiase_IIc"/>
</dbReference>
<dbReference type="Proteomes" id="UP000244880">
    <property type="component" value="Unassembled WGS sequence"/>
</dbReference>
<dbReference type="Gene3D" id="3.30.980.10">
    <property type="entry name" value="Threonyl-trna Synthetase, Chain A, domain 2"/>
    <property type="match status" value="1"/>
</dbReference>
<dbReference type="FunFam" id="3.30.980.10:FF:000004">
    <property type="entry name" value="Alanine--tRNA ligase, cytoplasmic"/>
    <property type="match status" value="1"/>
</dbReference>
<keyword evidence="8 11" id="KW-0694">RNA-binding</keyword>
<dbReference type="GO" id="GO:0006419">
    <property type="term" value="P:alanyl-tRNA aminoacylation"/>
    <property type="evidence" value="ECO:0007669"/>
    <property type="project" value="UniProtKB-UniRule"/>
</dbReference>
<dbReference type="InterPro" id="IPR018162">
    <property type="entry name" value="Ala-tRNA-ligase_IIc_anticod-bd"/>
</dbReference>
<evidence type="ECO:0000256" key="4">
    <source>
        <dbReference type="ARBA" id="ARBA00022723"/>
    </source>
</evidence>